<evidence type="ECO:0000256" key="3">
    <source>
        <dbReference type="ARBA" id="ARBA00004406"/>
    </source>
</evidence>
<dbReference type="CDD" id="cd11056">
    <property type="entry name" value="CYP6-like"/>
    <property type="match status" value="1"/>
</dbReference>
<dbReference type="PRINTS" id="PR00385">
    <property type="entry name" value="P450"/>
</dbReference>
<dbReference type="InterPro" id="IPR050476">
    <property type="entry name" value="Insect_CytP450_Detox"/>
</dbReference>
<dbReference type="PANTHER" id="PTHR24292:SF54">
    <property type="entry name" value="CYP9F3-RELATED"/>
    <property type="match status" value="1"/>
</dbReference>
<keyword evidence="7" id="KW-0256">Endoplasmic reticulum</keyword>
<dbReference type="GO" id="GO:0020037">
    <property type="term" value="F:heme binding"/>
    <property type="evidence" value="ECO:0007669"/>
    <property type="project" value="InterPro"/>
</dbReference>
<reference evidence="15" key="1">
    <citation type="journal article" date="2024" name="Gigascience">
        <title>Chromosome-level genome of the poultry shaft louse Menopon gallinae provides insight into the host-switching and adaptive evolution of parasitic lice.</title>
        <authorList>
            <person name="Xu Y."/>
            <person name="Ma L."/>
            <person name="Liu S."/>
            <person name="Liang Y."/>
            <person name="Liu Q."/>
            <person name="He Z."/>
            <person name="Tian L."/>
            <person name="Duan Y."/>
            <person name="Cai W."/>
            <person name="Li H."/>
            <person name="Song F."/>
        </authorList>
    </citation>
    <scope>NUCLEOTIDE SEQUENCE</scope>
    <source>
        <strain evidence="15">Cailab_2023a</strain>
    </source>
</reference>
<dbReference type="InterPro" id="IPR002401">
    <property type="entry name" value="Cyt_P450_E_grp-I"/>
</dbReference>
<comment type="similarity">
    <text evidence="4 14">Belongs to the cytochrome P450 family.</text>
</comment>
<dbReference type="EMBL" id="JARGDH010000004">
    <property type="protein sequence ID" value="KAL0270232.1"/>
    <property type="molecule type" value="Genomic_DNA"/>
</dbReference>
<keyword evidence="9 14" id="KW-0560">Oxidoreductase</keyword>
<evidence type="ECO:0000256" key="9">
    <source>
        <dbReference type="ARBA" id="ARBA00023002"/>
    </source>
</evidence>
<dbReference type="InterPro" id="IPR001128">
    <property type="entry name" value="Cyt_P450"/>
</dbReference>
<evidence type="ECO:0000256" key="8">
    <source>
        <dbReference type="ARBA" id="ARBA00022848"/>
    </source>
</evidence>
<evidence type="ECO:0000256" key="12">
    <source>
        <dbReference type="ARBA" id="ARBA00023136"/>
    </source>
</evidence>
<comment type="subcellular location">
    <subcellularLocation>
        <location evidence="3">Endoplasmic reticulum membrane</location>
        <topology evidence="3">Peripheral membrane protein</topology>
    </subcellularLocation>
    <subcellularLocation>
        <location evidence="2">Microsome membrane</location>
        <topology evidence="2">Peripheral membrane protein</topology>
    </subcellularLocation>
</comment>
<evidence type="ECO:0000256" key="1">
    <source>
        <dbReference type="ARBA" id="ARBA00001971"/>
    </source>
</evidence>
<comment type="cofactor">
    <cofactor evidence="1 13">
        <name>heme</name>
        <dbReference type="ChEBI" id="CHEBI:30413"/>
    </cofactor>
</comment>
<keyword evidence="5 13" id="KW-0349">Heme</keyword>
<keyword evidence="12" id="KW-0472">Membrane</keyword>
<dbReference type="PROSITE" id="PS00086">
    <property type="entry name" value="CYTOCHROME_P450"/>
    <property type="match status" value="1"/>
</dbReference>
<dbReference type="PRINTS" id="PR00463">
    <property type="entry name" value="EP450I"/>
</dbReference>
<dbReference type="InterPro" id="IPR017972">
    <property type="entry name" value="Cyt_P450_CS"/>
</dbReference>
<evidence type="ECO:0000256" key="10">
    <source>
        <dbReference type="ARBA" id="ARBA00023004"/>
    </source>
</evidence>
<sequence length="517" mass="59622">MLLLILLTLAVFIAGCLYVNFLRKVNHWKNRKIPHAKPVFPEGNYRGTGSINLGVILKSIYDSGKTEKVYGFWQFHIPTLMIIDPDLVKCVLASDFSHFDDHGVYFDEEIDPLSANLLTLGGSQWKCIRTKLAPAFTTGKMKLMFPMMLKCAEDLREVLEGPAERREVIEFKELLARFTTDVISSCAFGVEVQSLKHKNSIFRIRGKEVFESSWEVLLRNFIGFLFPGLARFFKLRIYSKELTQFFLKFIRESMEERKRENIHRNDILQMLMELRDKGFIGDADDSSNSKFRVYQYSKEKFTLEQAAAQAFIFFTAGFETSSTTTQYALYELAVHPEMQERVRKEVKRVINKYNGSITYEGLTEMEFLGRIVEETLRKYPPASNLSRICTKEYKLPGTDIVIEKGTQISVCIYGLHMDERYYPNPEVFDPDRFTEEQKAARHRFTYIPFGEGPRICIGYKFGLTQTKLGLATILSNYTVDVADGKTRIPPIYDPKSFFFAPKDGMHLKISPVARNGQ</sequence>
<accession>A0AAW2HKZ2</accession>
<keyword evidence="10 13" id="KW-0408">Iron</keyword>
<evidence type="ECO:0000256" key="13">
    <source>
        <dbReference type="PIRSR" id="PIRSR602401-1"/>
    </source>
</evidence>
<dbReference type="AlphaFoldDB" id="A0AAW2HKZ2"/>
<dbReference type="Pfam" id="PF00067">
    <property type="entry name" value="p450"/>
    <property type="match status" value="1"/>
</dbReference>
<comment type="caution">
    <text evidence="15">The sequence shown here is derived from an EMBL/GenBank/DDBJ whole genome shotgun (WGS) entry which is preliminary data.</text>
</comment>
<protein>
    <recommendedName>
        <fullName evidence="16">Cytochrome P450</fullName>
    </recommendedName>
</protein>
<dbReference type="PANTHER" id="PTHR24292">
    <property type="entry name" value="CYTOCHROME P450"/>
    <property type="match status" value="1"/>
</dbReference>
<evidence type="ECO:0008006" key="16">
    <source>
        <dbReference type="Google" id="ProtNLM"/>
    </source>
</evidence>
<keyword evidence="6 13" id="KW-0479">Metal-binding</keyword>
<dbReference type="FunFam" id="1.10.630.10:FF:000042">
    <property type="entry name" value="Cytochrome P450"/>
    <property type="match status" value="1"/>
</dbReference>
<organism evidence="15">
    <name type="scientific">Menopon gallinae</name>
    <name type="common">poultry shaft louse</name>
    <dbReference type="NCBI Taxonomy" id="328185"/>
    <lineage>
        <taxon>Eukaryota</taxon>
        <taxon>Metazoa</taxon>
        <taxon>Ecdysozoa</taxon>
        <taxon>Arthropoda</taxon>
        <taxon>Hexapoda</taxon>
        <taxon>Insecta</taxon>
        <taxon>Pterygota</taxon>
        <taxon>Neoptera</taxon>
        <taxon>Paraneoptera</taxon>
        <taxon>Psocodea</taxon>
        <taxon>Troctomorpha</taxon>
        <taxon>Phthiraptera</taxon>
        <taxon>Amblycera</taxon>
        <taxon>Menoponidae</taxon>
        <taxon>Menopon</taxon>
    </lineage>
</organism>
<dbReference type="GO" id="GO:0004497">
    <property type="term" value="F:monooxygenase activity"/>
    <property type="evidence" value="ECO:0007669"/>
    <property type="project" value="UniProtKB-KW"/>
</dbReference>
<evidence type="ECO:0000256" key="11">
    <source>
        <dbReference type="ARBA" id="ARBA00023033"/>
    </source>
</evidence>
<evidence type="ECO:0000313" key="15">
    <source>
        <dbReference type="EMBL" id="KAL0270232.1"/>
    </source>
</evidence>
<evidence type="ECO:0000256" key="4">
    <source>
        <dbReference type="ARBA" id="ARBA00010617"/>
    </source>
</evidence>
<evidence type="ECO:0000256" key="5">
    <source>
        <dbReference type="ARBA" id="ARBA00022617"/>
    </source>
</evidence>
<proteinExistence type="inferred from homology"/>
<dbReference type="GO" id="GO:0005506">
    <property type="term" value="F:iron ion binding"/>
    <property type="evidence" value="ECO:0007669"/>
    <property type="project" value="InterPro"/>
</dbReference>
<keyword evidence="11 14" id="KW-0503">Monooxygenase</keyword>
<dbReference type="SUPFAM" id="SSF48264">
    <property type="entry name" value="Cytochrome P450"/>
    <property type="match status" value="1"/>
</dbReference>
<evidence type="ECO:0000256" key="2">
    <source>
        <dbReference type="ARBA" id="ARBA00004174"/>
    </source>
</evidence>
<dbReference type="GO" id="GO:0016705">
    <property type="term" value="F:oxidoreductase activity, acting on paired donors, with incorporation or reduction of molecular oxygen"/>
    <property type="evidence" value="ECO:0007669"/>
    <property type="project" value="InterPro"/>
</dbReference>
<keyword evidence="8" id="KW-0492">Microsome</keyword>
<dbReference type="Gene3D" id="1.10.630.10">
    <property type="entry name" value="Cytochrome P450"/>
    <property type="match status" value="1"/>
</dbReference>
<dbReference type="GO" id="GO:0005789">
    <property type="term" value="C:endoplasmic reticulum membrane"/>
    <property type="evidence" value="ECO:0007669"/>
    <property type="project" value="UniProtKB-SubCell"/>
</dbReference>
<evidence type="ECO:0000256" key="6">
    <source>
        <dbReference type="ARBA" id="ARBA00022723"/>
    </source>
</evidence>
<name>A0AAW2HKZ2_9NEOP</name>
<gene>
    <name evidence="15" type="ORF">PYX00_007703</name>
</gene>
<evidence type="ECO:0000256" key="14">
    <source>
        <dbReference type="RuleBase" id="RU000461"/>
    </source>
</evidence>
<evidence type="ECO:0000256" key="7">
    <source>
        <dbReference type="ARBA" id="ARBA00022824"/>
    </source>
</evidence>
<dbReference type="InterPro" id="IPR036396">
    <property type="entry name" value="Cyt_P450_sf"/>
</dbReference>
<feature type="binding site" description="axial binding residue" evidence="13">
    <location>
        <position position="456"/>
    </location>
    <ligand>
        <name>heme</name>
        <dbReference type="ChEBI" id="CHEBI:30413"/>
    </ligand>
    <ligandPart>
        <name>Fe</name>
        <dbReference type="ChEBI" id="CHEBI:18248"/>
    </ligandPart>
</feature>